<keyword evidence="1" id="KW-0472">Membrane</keyword>
<proteinExistence type="predicted"/>
<dbReference type="EMBL" id="LT963395">
    <property type="protein sequence ID" value="SOS14646.1"/>
    <property type="molecule type" value="Genomic_DNA"/>
</dbReference>
<sequence length="264" mass="30176">MQILTVSDFEKVAVRYSTLFYSRSLKDGPKNIAYWISVFFFVLTMFFMFYSLVELALGRDANTGLAMIAVLFEFVGLAVWIAFYEPAYRYDKLKRSGLNISEVLCKKQDREIIKSIWLKKNLSVPPDKYFELAKNLYEVQGMLSESRKNKQLGDRFLSSFFSLKPLQTLLSIPVILAMINFAFKIPGVEFTVSNIDLSVFMITAAKYSLTLFLISLTLVLIVGLLLTMSIGVFELVSETYRGKCSDLTKRRFVRALLERADLVG</sequence>
<dbReference type="Proteomes" id="UP000239025">
    <property type="component" value="Chromosome 1"/>
</dbReference>
<dbReference type="AlphaFoldDB" id="A0A193SKB9"/>
<organism evidence="2 3">
    <name type="scientific">Pseudomonas cerasi</name>
    <dbReference type="NCBI Taxonomy" id="1583341"/>
    <lineage>
        <taxon>Bacteria</taxon>
        <taxon>Pseudomonadati</taxon>
        <taxon>Pseudomonadota</taxon>
        <taxon>Gammaproteobacteria</taxon>
        <taxon>Pseudomonadales</taxon>
        <taxon>Pseudomonadaceae</taxon>
        <taxon>Pseudomonas</taxon>
    </lineage>
</organism>
<dbReference type="RefSeq" id="WP_065349103.1">
    <property type="nucleotide sequence ID" value="NZ_LT222319.1"/>
</dbReference>
<feature type="transmembrane region" description="Helical" evidence="1">
    <location>
        <begin position="65"/>
        <end position="84"/>
    </location>
</feature>
<feature type="transmembrane region" description="Helical" evidence="1">
    <location>
        <begin position="32"/>
        <end position="53"/>
    </location>
</feature>
<feature type="transmembrane region" description="Helical" evidence="1">
    <location>
        <begin position="168"/>
        <end position="187"/>
    </location>
</feature>
<keyword evidence="1" id="KW-1133">Transmembrane helix</keyword>
<protein>
    <submittedName>
        <fullName evidence="2">Uncharacterized protein</fullName>
    </submittedName>
</protein>
<name>A0A193SKB9_9PSED</name>
<accession>A0A193SKB9</accession>
<evidence type="ECO:0000256" key="1">
    <source>
        <dbReference type="SAM" id="Phobius"/>
    </source>
</evidence>
<keyword evidence="1" id="KW-0812">Transmembrane</keyword>
<feature type="transmembrane region" description="Helical" evidence="1">
    <location>
        <begin position="207"/>
        <end position="233"/>
    </location>
</feature>
<reference evidence="3" key="1">
    <citation type="submission" date="2017-11" db="EMBL/GenBank/DDBJ databases">
        <authorList>
            <person name="Blom J."/>
        </authorList>
    </citation>
    <scope>NUCLEOTIDE SEQUENCE [LARGE SCALE GENOMIC DNA]</scope>
</reference>
<keyword evidence="3" id="KW-1185">Reference proteome</keyword>
<gene>
    <name evidence="2" type="ORF">PL963_00370</name>
</gene>
<evidence type="ECO:0000313" key="3">
    <source>
        <dbReference type="Proteomes" id="UP000239025"/>
    </source>
</evidence>
<evidence type="ECO:0000313" key="2">
    <source>
        <dbReference type="EMBL" id="SOS14646.1"/>
    </source>
</evidence>